<organism evidence="2 3">
    <name type="scientific">Hibiscus sabdariffa</name>
    <name type="common">roselle</name>
    <dbReference type="NCBI Taxonomy" id="183260"/>
    <lineage>
        <taxon>Eukaryota</taxon>
        <taxon>Viridiplantae</taxon>
        <taxon>Streptophyta</taxon>
        <taxon>Embryophyta</taxon>
        <taxon>Tracheophyta</taxon>
        <taxon>Spermatophyta</taxon>
        <taxon>Magnoliopsida</taxon>
        <taxon>eudicotyledons</taxon>
        <taxon>Gunneridae</taxon>
        <taxon>Pentapetalae</taxon>
        <taxon>rosids</taxon>
        <taxon>malvids</taxon>
        <taxon>Malvales</taxon>
        <taxon>Malvaceae</taxon>
        <taxon>Malvoideae</taxon>
        <taxon>Hibiscus</taxon>
    </lineage>
</organism>
<accession>A0ABR2PNH4</accession>
<reference evidence="2 3" key="1">
    <citation type="journal article" date="2024" name="G3 (Bethesda)">
        <title>Genome assembly of Hibiscus sabdariffa L. provides insights into metabolisms of medicinal natural products.</title>
        <authorList>
            <person name="Kim T."/>
        </authorList>
    </citation>
    <scope>NUCLEOTIDE SEQUENCE [LARGE SCALE GENOMIC DNA]</scope>
    <source>
        <strain evidence="2">TK-2024</strain>
        <tissue evidence="2">Old leaves</tissue>
    </source>
</reference>
<keyword evidence="1" id="KW-0175">Coiled coil</keyword>
<evidence type="ECO:0000256" key="1">
    <source>
        <dbReference type="SAM" id="Coils"/>
    </source>
</evidence>
<evidence type="ECO:0000313" key="2">
    <source>
        <dbReference type="EMBL" id="KAK8989868.1"/>
    </source>
</evidence>
<feature type="coiled-coil region" evidence="1">
    <location>
        <begin position="116"/>
        <end position="196"/>
    </location>
</feature>
<dbReference type="Proteomes" id="UP001396334">
    <property type="component" value="Unassembled WGS sequence"/>
</dbReference>
<protein>
    <submittedName>
        <fullName evidence="2">Uncharacterized protein</fullName>
    </submittedName>
</protein>
<sequence>MVYAKQTRAEPERKLAEAKPERCNLQGKLIDCYAGSWQERAPSPGIPISFTQENPIPQPRSPLVFSVLFNAQIHRELDKPLSKDQKHRLRIKAKNQEKDQQLAVKDGQLAHLLSETEMLKQQILRTNDELAHLRSENEILKSVMEEQFARLRSQNEMLRSYYEQLARLISEIEMLRNNKDEQLARLIWEIEMLRKEIAFIKH</sequence>
<name>A0ABR2PNH4_9ROSI</name>
<proteinExistence type="predicted"/>
<evidence type="ECO:0000313" key="3">
    <source>
        <dbReference type="Proteomes" id="UP001396334"/>
    </source>
</evidence>
<keyword evidence="3" id="KW-1185">Reference proteome</keyword>
<dbReference type="EMBL" id="JBBPBN010000056">
    <property type="protein sequence ID" value="KAK8989868.1"/>
    <property type="molecule type" value="Genomic_DNA"/>
</dbReference>
<gene>
    <name evidence="2" type="ORF">V6N11_064282</name>
</gene>
<comment type="caution">
    <text evidence="2">The sequence shown here is derived from an EMBL/GenBank/DDBJ whole genome shotgun (WGS) entry which is preliminary data.</text>
</comment>